<gene>
    <name evidence="2" type="primary">HaOG212274</name>
    <name evidence="2" type="ORF">B5X24_HaOG212274</name>
</gene>
<keyword evidence="3" id="KW-1185">Reference proteome</keyword>
<keyword evidence="1" id="KW-1133">Transmembrane helix</keyword>
<accession>A0A2W1BJQ6</accession>
<dbReference type="Proteomes" id="UP000249218">
    <property type="component" value="Unassembled WGS sequence"/>
</dbReference>
<dbReference type="OrthoDB" id="10030083at2759"/>
<evidence type="ECO:0000313" key="3">
    <source>
        <dbReference type="Proteomes" id="UP000249218"/>
    </source>
</evidence>
<keyword evidence="1" id="KW-0812">Transmembrane</keyword>
<evidence type="ECO:0000256" key="1">
    <source>
        <dbReference type="SAM" id="Phobius"/>
    </source>
</evidence>
<dbReference type="AlphaFoldDB" id="A0A2W1BJQ6"/>
<dbReference type="EMBL" id="KZ150242">
    <property type="protein sequence ID" value="PZC71903.1"/>
    <property type="molecule type" value="Genomic_DNA"/>
</dbReference>
<keyword evidence="1" id="KW-0472">Membrane</keyword>
<feature type="transmembrane region" description="Helical" evidence="1">
    <location>
        <begin position="32"/>
        <end position="51"/>
    </location>
</feature>
<organism evidence="2 3">
    <name type="scientific">Helicoverpa armigera</name>
    <name type="common">Cotton bollworm</name>
    <name type="synonym">Heliothis armigera</name>
    <dbReference type="NCBI Taxonomy" id="29058"/>
    <lineage>
        <taxon>Eukaryota</taxon>
        <taxon>Metazoa</taxon>
        <taxon>Ecdysozoa</taxon>
        <taxon>Arthropoda</taxon>
        <taxon>Hexapoda</taxon>
        <taxon>Insecta</taxon>
        <taxon>Pterygota</taxon>
        <taxon>Neoptera</taxon>
        <taxon>Endopterygota</taxon>
        <taxon>Lepidoptera</taxon>
        <taxon>Glossata</taxon>
        <taxon>Ditrysia</taxon>
        <taxon>Noctuoidea</taxon>
        <taxon>Noctuidae</taxon>
        <taxon>Heliothinae</taxon>
        <taxon>Helicoverpa</taxon>
    </lineage>
</organism>
<feature type="transmembrane region" description="Helical" evidence="1">
    <location>
        <begin position="63"/>
        <end position="84"/>
    </location>
</feature>
<sequence length="86" mass="9499">METMEPFTRVIQKAELESDFMYPHMESYVPGGALWAIVLSVPCTLSLIAWAGCNDCNDAFEILLSWSLALGINGVLTDMMKLIVGE</sequence>
<proteinExistence type="predicted"/>
<protein>
    <submittedName>
        <fullName evidence="2">Uncharacterized protein</fullName>
    </submittedName>
</protein>
<name>A0A2W1BJQ6_HELAM</name>
<evidence type="ECO:0000313" key="2">
    <source>
        <dbReference type="EMBL" id="PZC71903.1"/>
    </source>
</evidence>
<reference evidence="2 3" key="1">
    <citation type="journal article" date="2017" name="BMC Biol.">
        <title>Genomic innovations, transcriptional plasticity and gene loss underlying the evolution and divergence of two highly polyphagous and invasive Helicoverpa pest species.</title>
        <authorList>
            <person name="Pearce S.L."/>
            <person name="Clarke D.F."/>
            <person name="East P.D."/>
            <person name="Elfekih S."/>
            <person name="Gordon K.H."/>
            <person name="Jermiin L.S."/>
            <person name="McGaughran A."/>
            <person name="Oakeshott J.G."/>
            <person name="Papanikolaou A."/>
            <person name="Perera O.P."/>
            <person name="Rane R.V."/>
            <person name="Richards S."/>
            <person name="Tay W.T."/>
            <person name="Walsh T.K."/>
            <person name="Anderson A."/>
            <person name="Anderson C.J."/>
            <person name="Asgari S."/>
            <person name="Board P.G."/>
            <person name="Bretschneider A."/>
            <person name="Campbell P.M."/>
            <person name="Chertemps T."/>
            <person name="Christeller J.T."/>
            <person name="Coppin C.W."/>
            <person name="Downes S.J."/>
            <person name="Duan G."/>
            <person name="Farnsworth C.A."/>
            <person name="Good R.T."/>
            <person name="Han L.B."/>
            <person name="Han Y.C."/>
            <person name="Hatje K."/>
            <person name="Horne I."/>
            <person name="Huang Y.P."/>
            <person name="Hughes D.S."/>
            <person name="Jacquin-Joly E."/>
            <person name="James W."/>
            <person name="Jhangiani S."/>
            <person name="Kollmar M."/>
            <person name="Kuwar S.S."/>
            <person name="Li S."/>
            <person name="Liu N.Y."/>
            <person name="Maibeche M.T."/>
            <person name="Miller J.R."/>
            <person name="Montagne N."/>
            <person name="Perry T."/>
            <person name="Qu J."/>
            <person name="Song S.V."/>
            <person name="Sutton G.G."/>
            <person name="Vogel H."/>
            <person name="Walenz B.P."/>
            <person name="Xu W."/>
            <person name="Zhang H.J."/>
            <person name="Zou Z."/>
            <person name="Batterham P."/>
            <person name="Edwards O.R."/>
            <person name="Feyereisen R."/>
            <person name="Gibbs R.A."/>
            <person name="Heckel D.G."/>
            <person name="McGrath A."/>
            <person name="Robin C."/>
            <person name="Scherer S.E."/>
            <person name="Worley K.C."/>
            <person name="Wu Y.D."/>
        </authorList>
    </citation>
    <scope>NUCLEOTIDE SEQUENCE [LARGE SCALE GENOMIC DNA]</scope>
    <source>
        <strain evidence="2">Harm_GR_Male_#8</strain>
        <tissue evidence="2">Whole organism</tissue>
    </source>
</reference>